<dbReference type="PANTHER" id="PTHR43391:SF82">
    <property type="entry name" value="OXIDOREDUCTASE SADH-RELATED"/>
    <property type="match status" value="1"/>
</dbReference>
<keyword evidence="5" id="KW-1185">Reference proteome</keyword>
<dbReference type="PRINTS" id="PR00080">
    <property type="entry name" value="SDRFAMILY"/>
</dbReference>
<sequence length="230" mass="25249">MDKQVVVITGAGSGLGASLAKRYSEQGYHVCLLGRTKAKLERTAEQLAGSNSIHVGDVASRQAIMEMMTAIIKKHGSIDVLINNAGTGSFDLAENLTEEAVHQMIDINLKGTIFSTQEVLKQMKEQNRGTIINIVSTAGKVGKANESVYCASKFGVRGFTESLYIELKETPIQVIGIYMGGMKTEFWNGIFTEERMKHLMEPDDVADVIMANVKPRQRLIVSEVVIQNQK</sequence>
<name>A0A518VEA9_BRELA</name>
<dbReference type="Pfam" id="PF00106">
    <property type="entry name" value="adh_short"/>
    <property type="match status" value="1"/>
</dbReference>
<dbReference type="Proteomes" id="UP000319432">
    <property type="component" value="Chromosome"/>
</dbReference>
<dbReference type="AlphaFoldDB" id="A0A518VEA9"/>
<dbReference type="OrthoDB" id="9775296at2"/>
<keyword evidence="2" id="KW-0560">Oxidoreductase</keyword>
<evidence type="ECO:0000256" key="1">
    <source>
        <dbReference type="ARBA" id="ARBA00006484"/>
    </source>
</evidence>
<evidence type="ECO:0000313" key="5">
    <source>
        <dbReference type="Proteomes" id="UP000319432"/>
    </source>
</evidence>
<comment type="similarity">
    <text evidence="1 3">Belongs to the short-chain dehydrogenases/reductases (SDR) family.</text>
</comment>
<dbReference type="EMBL" id="CP033464">
    <property type="protein sequence ID" value="QDX95341.1"/>
    <property type="molecule type" value="Genomic_DNA"/>
</dbReference>
<dbReference type="GO" id="GO:0016491">
    <property type="term" value="F:oxidoreductase activity"/>
    <property type="evidence" value="ECO:0007669"/>
    <property type="project" value="UniProtKB-KW"/>
</dbReference>
<dbReference type="Gene3D" id="3.40.50.720">
    <property type="entry name" value="NAD(P)-binding Rossmann-like Domain"/>
    <property type="match status" value="1"/>
</dbReference>
<gene>
    <name evidence="4" type="ORF">EEL30_25465</name>
</gene>
<dbReference type="CDD" id="cd05233">
    <property type="entry name" value="SDR_c"/>
    <property type="match status" value="1"/>
</dbReference>
<protein>
    <submittedName>
        <fullName evidence="4">SDR family oxidoreductase</fullName>
    </submittedName>
</protein>
<reference evidence="4 5" key="1">
    <citation type="submission" date="2018-11" db="EMBL/GenBank/DDBJ databases">
        <title>Phylogenetic determinants of toxin gene distribution in genomes of Brevibacillus laterosporus.</title>
        <authorList>
            <person name="Glare T.R."/>
            <person name="Durrant A."/>
            <person name="Berry C."/>
            <person name="Palma L."/>
            <person name="Ormskirk M."/>
            <person name="Cox M.O."/>
        </authorList>
    </citation>
    <scope>NUCLEOTIDE SEQUENCE [LARGE SCALE GENOMIC DNA]</scope>
    <source>
        <strain evidence="4 5">1821L</strain>
    </source>
</reference>
<evidence type="ECO:0000313" key="4">
    <source>
        <dbReference type="EMBL" id="QDX95341.1"/>
    </source>
</evidence>
<organism evidence="4 5">
    <name type="scientific">Brevibacillus laterosporus</name>
    <name type="common">Bacillus laterosporus</name>
    <dbReference type="NCBI Taxonomy" id="1465"/>
    <lineage>
        <taxon>Bacteria</taxon>
        <taxon>Bacillati</taxon>
        <taxon>Bacillota</taxon>
        <taxon>Bacilli</taxon>
        <taxon>Bacillales</taxon>
        <taxon>Paenibacillaceae</taxon>
        <taxon>Brevibacillus</taxon>
    </lineage>
</organism>
<dbReference type="PANTHER" id="PTHR43391">
    <property type="entry name" value="RETINOL DEHYDROGENASE-RELATED"/>
    <property type="match status" value="1"/>
</dbReference>
<dbReference type="PRINTS" id="PR00081">
    <property type="entry name" value="GDHRDH"/>
</dbReference>
<proteinExistence type="inferred from homology"/>
<dbReference type="InterPro" id="IPR002347">
    <property type="entry name" value="SDR_fam"/>
</dbReference>
<dbReference type="SUPFAM" id="SSF51735">
    <property type="entry name" value="NAD(P)-binding Rossmann-fold domains"/>
    <property type="match status" value="1"/>
</dbReference>
<evidence type="ECO:0000256" key="3">
    <source>
        <dbReference type="RuleBase" id="RU000363"/>
    </source>
</evidence>
<evidence type="ECO:0000256" key="2">
    <source>
        <dbReference type="ARBA" id="ARBA00023002"/>
    </source>
</evidence>
<dbReference type="InterPro" id="IPR036291">
    <property type="entry name" value="NAD(P)-bd_dom_sf"/>
</dbReference>
<accession>A0A518VEA9</accession>